<dbReference type="SMART" id="SM00331">
    <property type="entry name" value="PP2C_SIG"/>
    <property type="match status" value="1"/>
</dbReference>
<dbReference type="FunFam" id="3.60.40.10:FF:000075">
    <property type="entry name" value="Protein phosphatase 2C, putative"/>
    <property type="match status" value="1"/>
</dbReference>
<dbReference type="InterPro" id="IPR001932">
    <property type="entry name" value="PPM-type_phosphatase-like_dom"/>
</dbReference>
<sequence length="337" mass="36186">MGNFLAAPITDKETERGEGNGLEYGVSAMQGWRTNMEDSHVAVVGPEGLPASTSIFAVCDGHGGKHAADMAANIMVEVFVATMTDRKLFPGADSKPSPEAIGAAMRDAFMALDARLRDTPEVQYGSDQSGCTAISAFLTSTHVIVANTGDSRSVLAKNGKTVAMSYDHKPMNDTERKRIENAGGMVRANRVNGDLAVSRALGDFTYKQRNDLKPEEQQVSAEPEIKVEPRDGTEEFLLIACDGIWDVLTNEDACAHVRMLMDLGESDMGLIAEDLLDVCLKLGSRDNMSVVIIKFPGAKIGTGEGVMGLRRDRAAQEAQSLKDSAAEDDGQRQLTLS</sequence>
<dbReference type="Proteomes" id="UP001209570">
    <property type="component" value="Unassembled WGS sequence"/>
</dbReference>
<dbReference type="Gene3D" id="3.60.40.10">
    <property type="entry name" value="PPM-type phosphatase domain"/>
    <property type="match status" value="1"/>
</dbReference>
<dbReference type="PROSITE" id="PS51746">
    <property type="entry name" value="PPM_2"/>
    <property type="match status" value="1"/>
</dbReference>
<dbReference type="InterPro" id="IPR036457">
    <property type="entry name" value="PPM-type-like_dom_sf"/>
</dbReference>
<dbReference type="CDD" id="cd00143">
    <property type="entry name" value="PP2Cc"/>
    <property type="match status" value="1"/>
</dbReference>
<evidence type="ECO:0000256" key="12">
    <source>
        <dbReference type="RuleBase" id="RU003465"/>
    </source>
</evidence>
<evidence type="ECO:0000256" key="6">
    <source>
        <dbReference type="ARBA" id="ARBA00022801"/>
    </source>
</evidence>
<evidence type="ECO:0000259" key="14">
    <source>
        <dbReference type="PROSITE" id="PS51746"/>
    </source>
</evidence>
<evidence type="ECO:0000256" key="8">
    <source>
        <dbReference type="ARBA" id="ARBA00022912"/>
    </source>
</evidence>
<organism evidence="15 16">
    <name type="scientific">Pythium insidiosum</name>
    <name type="common">Pythiosis disease agent</name>
    <dbReference type="NCBI Taxonomy" id="114742"/>
    <lineage>
        <taxon>Eukaryota</taxon>
        <taxon>Sar</taxon>
        <taxon>Stramenopiles</taxon>
        <taxon>Oomycota</taxon>
        <taxon>Peronosporomycetes</taxon>
        <taxon>Pythiales</taxon>
        <taxon>Pythiaceae</taxon>
        <taxon>Pythium</taxon>
    </lineage>
</organism>
<evidence type="ECO:0000256" key="3">
    <source>
        <dbReference type="ARBA" id="ARBA00006702"/>
    </source>
</evidence>
<dbReference type="GO" id="GO:0004722">
    <property type="term" value="F:protein serine/threonine phosphatase activity"/>
    <property type="evidence" value="ECO:0007669"/>
    <property type="project" value="UniProtKB-EC"/>
</dbReference>
<evidence type="ECO:0000256" key="10">
    <source>
        <dbReference type="ARBA" id="ARBA00047761"/>
    </source>
</evidence>
<dbReference type="PROSITE" id="PS01032">
    <property type="entry name" value="PPM_1"/>
    <property type="match status" value="1"/>
</dbReference>
<dbReference type="SUPFAM" id="SSF81606">
    <property type="entry name" value="PP2C-like"/>
    <property type="match status" value="1"/>
</dbReference>
<dbReference type="PANTHER" id="PTHR13832:SF803">
    <property type="entry name" value="PROTEIN PHOSPHATASE 1G"/>
    <property type="match status" value="1"/>
</dbReference>
<feature type="domain" description="PPM-type phosphatase" evidence="14">
    <location>
        <begin position="23"/>
        <end position="295"/>
    </location>
</feature>
<evidence type="ECO:0000256" key="2">
    <source>
        <dbReference type="ARBA" id="ARBA00004170"/>
    </source>
</evidence>
<keyword evidence="6 12" id="KW-0378">Hydrolase</keyword>
<evidence type="ECO:0000256" key="4">
    <source>
        <dbReference type="ARBA" id="ARBA00013081"/>
    </source>
</evidence>
<keyword evidence="9" id="KW-0464">Manganese</keyword>
<evidence type="ECO:0000313" key="16">
    <source>
        <dbReference type="Proteomes" id="UP001209570"/>
    </source>
</evidence>
<evidence type="ECO:0000256" key="7">
    <source>
        <dbReference type="ARBA" id="ARBA00022842"/>
    </source>
</evidence>
<dbReference type="EC" id="3.1.3.16" evidence="4"/>
<dbReference type="PANTHER" id="PTHR13832">
    <property type="entry name" value="PROTEIN PHOSPHATASE 2C"/>
    <property type="match status" value="1"/>
</dbReference>
<evidence type="ECO:0000256" key="11">
    <source>
        <dbReference type="ARBA" id="ARBA00048336"/>
    </source>
</evidence>
<keyword evidence="5" id="KW-0479">Metal-binding</keyword>
<protein>
    <recommendedName>
        <fullName evidence="4">protein-serine/threonine phosphatase</fullName>
        <ecNumber evidence="4">3.1.3.16</ecNumber>
    </recommendedName>
</protein>
<dbReference type="SMART" id="SM00332">
    <property type="entry name" value="PP2Cc"/>
    <property type="match status" value="1"/>
</dbReference>
<accession>A0AAD5LLX1</accession>
<keyword evidence="8 12" id="KW-0904">Protein phosphatase</keyword>
<comment type="similarity">
    <text evidence="3 12">Belongs to the PP2C family.</text>
</comment>
<comment type="caution">
    <text evidence="15">The sequence shown here is derived from an EMBL/GenBank/DDBJ whole genome shotgun (WGS) entry which is preliminary data.</text>
</comment>
<proteinExistence type="inferred from homology"/>
<comment type="catalytic activity">
    <reaction evidence="10">
        <text>O-phospho-L-seryl-[protein] + H2O = L-seryl-[protein] + phosphate</text>
        <dbReference type="Rhea" id="RHEA:20629"/>
        <dbReference type="Rhea" id="RHEA-COMP:9863"/>
        <dbReference type="Rhea" id="RHEA-COMP:11604"/>
        <dbReference type="ChEBI" id="CHEBI:15377"/>
        <dbReference type="ChEBI" id="CHEBI:29999"/>
        <dbReference type="ChEBI" id="CHEBI:43474"/>
        <dbReference type="ChEBI" id="CHEBI:83421"/>
        <dbReference type="EC" id="3.1.3.16"/>
    </reaction>
</comment>
<evidence type="ECO:0000313" key="15">
    <source>
        <dbReference type="EMBL" id="KAJ0402547.1"/>
    </source>
</evidence>
<comment type="catalytic activity">
    <reaction evidence="11">
        <text>O-phospho-L-threonyl-[protein] + H2O = L-threonyl-[protein] + phosphate</text>
        <dbReference type="Rhea" id="RHEA:47004"/>
        <dbReference type="Rhea" id="RHEA-COMP:11060"/>
        <dbReference type="Rhea" id="RHEA-COMP:11605"/>
        <dbReference type="ChEBI" id="CHEBI:15377"/>
        <dbReference type="ChEBI" id="CHEBI:30013"/>
        <dbReference type="ChEBI" id="CHEBI:43474"/>
        <dbReference type="ChEBI" id="CHEBI:61977"/>
        <dbReference type="EC" id="3.1.3.16"/>
    </reaction>
</comment>
<keyword evidence="16" id="KW-1185">Reference proteome</keyword>
<evidence type="ECO:0000256" key="1">
    <source>
        <dbReference type="ARBA" id="ARBA00001936"/>
    </source>
</evidence>
<dbReference type="InterPro" id="IPR000222">
    <property type="entry name" value="PP2C_BS"/>
</dbReference>
<dbReference type="Pfam" id="PF00481">
    <property type="entry name" value="PP2C"/>
    <property type="match status" value="1"/>
</dbReference>
<name>A0AAD5LLX1_PYTIN</name>
<comment type="cofactor">
    <cofactor evidence="1">
        <name>Mn(2+)</name>
        <dbReference type="ChEBI" id="CHEBI:29035"/>
    </cofactor>
</comment>
<comment type="subcellular location">
    <subcellularLocation>
        <location evidence="2">Membrane</location>
        <topology evidence="2">Peripheral membrane protein</topology>
    </subcellularLocation>
</comment>
<feature type="region of interest" description="Disordered" evidence="13">
    <location>
        <begin position="317"/>
        <end position="337"/>
    </location>
</feature>
<evidence type="ECO:0000256" key="9">
    <source>
        <dbReference type="ARBA" id="ARBA00023211"/>
    </source>
</evidence>
<dbReference type="GO" id="GO:0016020">
    <property type="term" value="C:membrane"/>
    <property type="evidence" value="ECO:0007669"/>
    <property type="project" value="UniProtKB-SubCell"/>
</dbReference>
<reference evidence="15" key="1">
    <citation type="submission" date="2021-12" db="EMBL/GenBank/DDBJ databases">
        <title>Prjna785345.</title>
        <authorList>
            <person name="Rujirawat T."/>
            <person name="Krajaejun T."/>
        </authorList>
    </citation>
    <scope>NUCLEOTIDE SEQUENCE</scope>
    <source>
        <strain evidence="15">Pi057C3</strain>
    </source>
</reference>
<gene>
    <name evidence="15" type="ORF">P43SY_000810</name>
</gene>
<dbReference type="InterPro" id="IPR015655">
    <property type="entry name" value="PP2C"/>
</dbReference>
<evidence type="ECO:0000256" key="13">
    <source>
        <dbReference type="SAM" id="MobiDB-lite"/>
    </source>
</evidence>
<dbReference type="AlphaFoldDB" id="A0AAD5LLX1"/>
<dbReference type="GO" id="GO:0046872">
    <property type="term" value="F:metal ion binding"/>
    <property type="evidence" value="ECO:0007669"/>
    <property type="project" value="UniProtKB-KW"/>
</dbReference>
<dbReference type="EMBL" id="JAKCXM010000100">
    <property type="protein sequence ID" value="KAJ0402547.1"/>
    <property type="molecule type" value="Genomic_DNA"/>
</dbReference>
<keyword evidence="7" id="KW-0460">Magnesium</keyword>
<evidence type="ECO:0000256" key="5">
    <source>
        <dbReference type="ARBA" id="ARBA00022723"/>
    </source>
</evidence>